<dbReference type="EMBL" id="UOFJ01000080">
    <property type="protein sequence ID" value="VAW62768.1"/>
    <property type="molecule type" value="Genomic_DNA"/>
</dbReference>
<evidence type="ECO:0000256" key="5">
    <source>
        <dbReference type="ARBA" id="ARBA00022723"/>
    </source>
</evidence>
<dbReference type="Gene3D" id="3.40.720.10">
    <property type="entry name" value="Alkaline Phosphatase, subunit A"/>
    <property type="match status" value="2"/>
</dbReference>
<name>A0A3B0X3A2_9ZZZZ</name>
<keyword evidence="7" id="KW-0862">Zinc</keyword>
<comment type="cofactor">
    <cofactor evidence="1">
        <name>Mg(2+)</name>
        <dbReference type="ChEBI" id="CHEBI:18420"/>
    </cofactor>
</comment>
<dbReference type="Gene3D" id="1.10.60.40">
    <property type="match status" value="1"/>
</dbReference>
<dbReference type="InterPro" id="IPR017850">
    <property type="entry name" value="Alkaline_phosphatase_core_sf"/>
</dbReference>
<evidence type="ECO:0000256" key="6">
    <source>
        <dbReference type="ARBA" id="ARBA00022801"/>
    </source>
</evidence>
<dbReference type="InterPro" id="IPR018299">
    <property type="entry name" value="Alkaline_phosphatase_AS"/>
</dbReference>
<dbReference type="PRINTS" id="PR00113">
    <property type="entry name" value="ALKPHPHTASE"/>
</dbReference>
<evidence type="ECO:0000256" key="2">
    <source>
        <dbReference type="ARBA" id="ARBA00001947"/>
    </source>
</evidence>
<dbReference type="GO" id="GO:0004035">
    <property type="term" value="F:alkaline phosphatase activity"/>
    <property type="evidence" value="ECO:0007669"/>
    <property type="project" value="UniProtKB-EC"/>
</dbReference>
<evidence type="ECO:0000256" key="3">
    <source>
        <dbReference type="ARBA" id="ARBA00005984"/>
    </source>
</evidence>
<evidence type="ECO:0000256" key="8">
    <source>
        <dbReference type="ARBA" id="ARBA00022842"/>
    </source>
</evidence>
<comment type="similarity">
    <text evidence="3">Belongs to the alkaline phosphatase family.</text>
</comment>
<dbReference type="EC" id="3.1.3.1" evidence="9"/>
<evidence type="ECO:0000313" key="9">
    <source>
        <dbReference type="EMBL" id="VAW62768.1"/>
    </source>
</evidence>
<protein>
    <submittedName>
        <fullName evidence="9">Alkaline phosphatase</fullName>
        <ecNumber evidence="9">3.1.3.1</ecNumber>
    </submittedName>
</protein>
<dbReference type="PROSITE" id="PS00123">
    <property type="entry name" value="ALKALINE_PHOSPHATASE"/>
    <property type="match status" value="1"/>
</dbReference>
<gene>
    <name evidence="9" type="ORF">MNBD_GAMMA10-3242</name>
</gene>
<dbReference type="SUPFAM" id="SSF53649">
    <property type="entry name" value="Alkaline phosphatase-like"/>
    <property type="match status" value="1"/>
</dbReference>
<proteinExistence type="inferred from homology"/>
<reference evidence="9" key="1">
    <citation type="submission" date="2018-06" db="EMBL/GenBank/DDBJ databases">
        <authorList>
            <person name="Zhirakovskaya E."/>
        </authorList>
    </citation>
    <scope>NUCLEOTIDE SEQUENCE</scope>
</reference>
<sequence>MYKIIILFLILLLTACANPTAVVEDHAHSRVKNIILMIGDGMGAEHRHLARLIHRGESAQLAMDRLSVTGEVRTSGLNGVITDSAAAATAMASGYKTRKGVIGLDPDLNYLENIMEDARAVGKATGLVTTTQITHATPAAFVAHTDSRKNKLEIARQISLAKIDVLMGGGAIYFLPEKEKGCFVQAGVRTDKKNLIKILRSAGYSYICNEQMLNELDTRSAHRVLGLFAGEGLARPFSPDLALMTQQSIAVLSQYPQGFFLMLEGGQIDWASHDNDAQKVMQSLAGFDRAVKIARDFALSRDDTLLIVSADHETGGLQISRSGGDEGPFVDREGNAFYVNWATHKHTGVNVPLTASGPMSSLLQGEIENTDIYRIMLKAMTGVQ</sequence>
<keyword evidence="8" id="KW-0460">Magnesium</keyword>
<dbReference type="Pfam" id="PF00245">
    <property type="entry name" value="Alk_phosphatase"/>
    <property type="match status" value="2"/>
</dbReference>
<dbReference type="AlphaFoldDB" id="A0A3B0X3A2"/>
<evidence type="ECO:0000256" key="7">
    <source>
        <dbReference type="ARBA" id="ARBA00022833"/>
    </source>
</evidence>
<dbReference type="GO" id="GO:0046872">
    <property type="term" value="F:metal ion binding"/>
    <property type="evidence" value="ECO:0007669"/>
    <property type="project" value="UniProtKB-KW"/>
</dbReference>
<accession>A0A3B0X3A2</accession>
<keyword evidence="5" id="KW-0479">Metal-binding</keyword>
<dbReference type="SMART" id="SM00098">
    <property type="entry name" value="alkPPc"/>
    <property type="match status" value="1"/>
</dbReference>
<keyword evidence="6 9" id="KW-0378">Hydrolase</keyword>
<dbReference type="PANTHER" id="PTHR11596:SF5">
    <property type="entry name" value="ALKALINE PHOSPHATASE"/>
    <property type="match status" value="1"/>
</dbReference>
<evidence type="ECO:0000256" key="4">
    <source>
        <dbReference type="ARBA" id="ARBA00022553"/>
    </source>
</evidence>
<dbReference type="CDD" id="cd16012">
    <property type="entry name" value="ALP"/>
    <property type="match status" value="1"/>
</dbReference>
<comment type="cofactor">
    <cofactor evidence="2">
        <name>Zn(2+)</name>
        <dbReference type="ChEBI" id="CHEBI:29105"/>
    </cofactor>
</comment>
<dbReference type="PANTHER" id="PTHR11596">
    <property type="entry name" value="ALKALINE PHOSPHATASE"/>
    <property type="match status" value="1"/>
</dbReference>
<keyword evidence="4" id="KW-0597">Phosphoprotein</keyword>
<evidence type="ECO:0000256" key="1">
    <source>
        <dbReference type="ARBA" id="ARBA00001946"/>
    </source>
</evidence>
<dbReference type="PROSITE" id="PS51257">
    <property type="entry name" value="PROKAR_LIPOPROTEIN"/>
    <property type="match status" value="1"/>
</dbReference>
<organism evidence="9">
    <name type="scientific">hydrothermal vent metagenome</name>
    <dbReference type="NCBI Taxonomy" id="652676"/>
    <lineage>
        <taxon>unclassified sequences</taxon>
        <taxon>metagenomes</taxon>
        <taxon>ecological metagenomes</taxon>
    </lineage>
</organism>
<dbReference type="InterPro" id="IPR001952">
    <property type="entry name" value="Alkaline_phosphatase"/>
</dbReference>